<reference evidence="1" key="1">
    <citation type="submission" date="2019-08" db="EMBL/GenBank/DDBJ databases">
        <authorList>
            <person name="Kucharzyk K."/>
            <person name="Murdoch R.W."/>
            <person name="Higgins S."/>
            <person name="Loffler F."/>
        </authorList>
    </citation>
    <scope>NUCLEOTIDE SEQUENCE</scope>
</reference>
<name>A0A645B5R1_9ZZZZ</name>
<dbReference type="EMBL" id="VSSQ01017789">
    <property type="protein sequence ID" value="MPM60408.1"/>
    <property type="molecule type" value="Genomic_DNA"/>
</dbReference>
<proteinExistence type="predicted"/>
<accession>A0A645B5R1</accession>
<evidence type="ECO:0000313" key="1">
    <source>
        <dbReference type="EMBL" id="MPM60408.1"/>
    </source>
</evidence>
<comment type="caution">
    <text evidence="1">The sequence shown here is derived from an EMBL/GenBank/DDBJ whole genome shotgun (WGS) entry which is preliminary data.</text>
</comment>
<protein>
    <submittedName>
        <fullName evidence="1">Uncharacterized protein</fullName>
    </submittedName>
</protein>
<dbReference type="AlphaFoldDB" id="A0A645B5R1"/>
<gene>
    <name evidence="1" type="ORF">SDC9_107259</name>
</gene>
<sequence length="82" mass="9401">MNTMRQTLLACTRLTLNKNVVIAARDTGSFMLQSQEFAGLTYHAVQAVARTITGGMRNSRFQIFDRHRQHQGTFHIITCFNR</sequence>
<organism evidence="1">
    <name type="scientific">bioreactor metagenome</name>
    <dbReference type="NCBI Taxonomy" id="1076179"/>
    <lineage>
        <taxon>unclassified sequences</taxon>
        <taxon>metagenomes</taxon>
        <taxon>ecological metagenomes</taxon>
    </lineage>
</organism>